<feature type="domain" description="TIR" evidence="3">
    <location>
        <begin position="261"/>
        <end position="386"/>
    </location>
</feature>
<dbReference type="SUPFAM" id="SSF141571">
    <property type="entry name" value="Pentapeptide repeat-like"/>
    <property type="match status" value="1"/>
</dbReference>
<dbReference type="Gene3D" id="2.160.20.80">
    <property type="entry name" value="E3 ubiquitin-protein ligase SopA"/>
    <property type="match status" value="2"/>
</dbReference>
<accession>A0AA35REC3</accession>
<comment type="caution">
    <text evidence="4">The sequence shown here is derived from an EMBL/GenBank/DDBJ whole genome shotgun (WGS) entry which is preliminary data.</text>
</comment>
<feature type="region of interest" description="Disordered" evidence="2">
    <location>
        <begin position="406"/>
        <end position="427"/>
    </location>
</feature>
<dbReference type="PANTHER" id="PTHR47485">
    <property type="entry name" value="THYLAKOID LUMENAL 17.4 KDA PROTEIN, CHLOROPLASTIC"/>
    <property type="match status" value="1"/>
</dbReference>
<dbReference type="InterPro" id="IPR000157">
    <property type="entry name" value="TIR_dom"/>
</dbReference>
<dbReference type="Pfam" id="PF00805">
    <property type="entry name" value="Pentapeptide"/>
    <property type="match status" value="3"/>
</dbReference>
<feature type="compositionally biased region" description="Basic and acidic residues" evidence="2">
    <location>
        <begin position="416"/>
        <end position="427"/>
    </location>
</feature>
<reference evidence="4" key="1">
    <citation type="submission" date="2023-03" db="EMBL/GenBank/DDBJ databases">
        <authorList>
            <person name="Steffen K."/>
            <person name="Cardenas P."/>
        </authorList>
    </citation>
    <scope>NUCLEOTIDE SEQUENCE</scope>
</reference>
<dbReference type="GO" id="GO:0007165">
    <property type="term" value="P:signal transduction"/>
    <property type="evidence" value="ECO:0007669"/>
    <property type="project" value="InterPro"/>
</dbReference>
<dbReference type="EMBL" id="CASHTH010000998">
    <property type="protein sequence ID" value="CAI8009905.1"/>
    <property type="molecule type" value="Genomic_DNA"/>
</dbReference>
<sequence>MADIELVQIVKKGRDALAAWREEHPNQLLDLNACYMSHSRIPMVNLRGADMRDGDFMGAMVRRADLSNSYLNDAHFYRADLREANLSRAIAPGANLRGADLRNANLSGANFDRATLSEANLSGADLTNVNLDRANLDRANFTGANLTGASFNGANLSRTNLSSCTLNEADFYEAVLNDVVTDEADFRNCIIGYTVFQNCAMDAAVGLDEVRHDAPSTIGLDTLLRSRGALPQSFILGSGVPIAVSSLQDSVADAPVTTLEVHISCADADVPFARALEANLRAQGVRSWVFAEGFRGNPLVDRRATSGEEEIERWVRHYDRLVVVCTAAGLDSETVRNDITAGHEGQRSSDNWTMFLVDADGVMGAGRNRAARLMAEEYRFFDLTGQSDGSAEYQAALENLITNLREEQPASAAAPPRREVDPRTLQL</sequence>
<protein>
    <submittedName>
        <fullName evidence="4">Uncharacterized protein in mobD 3'region</fullName>
    </submittedName>
</protein>
<keyword evidence="1" id="KW-0677">Repeat</keyword>
<dbReference type="Pfam" id="PF13676">
    <property type="entry name" value="TIR_2"/>
    <property type="match status" value="1"/>
</dbReference>
<dbReference type="Proteomes" id="UP001174909">
    <property type="component" value="Unassembled WGS sequence"/>
</dbReference>
<proteinExistence type="predicted"/>
<dbReference type="PANTHER" id="PTHR47485:SF1">
    <property type="entry name" value="THYLAKOID LUMENAL 17.4 KDA PROTEIN, CHLOROPLASTIC"/>
    <property type="match status" value="1"/>
</dbReference>
<evidence type="ECO:0000256" key="2">
    <source>
        <dbReference type="SAM" id="MobiDB-lite"/>
    </source>
</evidence>
<keyword evidence="5" id="KW-1185">Reference proteome</keyword>
<evidence type="ECO:0000259" key="3">
    <source>
        <dbReference type="Pfam" id="PF13676"/>
    </source>
</evidence>
<dbReference type="InterPro" id="IPR001646">
    <property type="entry name" value="5peptide_repeat"/>
</dbReference>
<organism evidence="4 5">
    <name type="scientific">Geodia barretti</name>
    <name type="common">Barrett's horny sponge</name>
    <dbReference type="NCBI Taxonomy" id="519541"/>
    <lineage>
        <taxon>Eukaryota</taxon>
        <taxon>Metazoa</taxon>
        <taxon>Porifera</taxon>
        <taxon>Demospongiae</taxon>
        <taxon>Heteroscleromorpha</taxon>
        <taxon>Tetractinellida</taxon>
        <taxon>Astrophorina</taxon>
        <taxon>Geodiidae</taxon>
        <taxon>Geodia</taxon>
    </lineage>
</organism>
<gene>
    <name evidence="4" type="ORF">GBAR_LOCUS6592</name>
</gene>
<evidence type="ECO:0000313" key="4">
    <source>
        <dbReference type="EMBL" id="CAI8009905.1"/>
    </source>
</evidence>
<evidence type="ECO:0000313" key="5">
    <source>
        <dbReference type="Proteomes" id="UP001174909"/>
    </source>
</evidence>
<evidence type="ECO:0000256" key="1">
    <source>
        <dbReference type="ARBA" id="ARBA00022737"/>
    </source>
</evidence>
<dbReference type="AlphaFoldDB" id="A0AA35REC3"/>
<name>A0AA35REC3_GEOBA</name>